<dbReference type="Gene3D" id="3.50.50.60">
    <property type="entry name" value="FAD/NAD(P)-binding domain"/>
    <property type="match status" value="1"/>
</dbReference>
<feature type="chain" id="PRO_5036962403" evidence="4">
    <location>
        <begin position="27"/>
        <end position="425"/>
    </location>
</feature>
<dbReference type="Pfam" id="PF00890">
    <property type="entry name" value="FAD_binding_2"/>
    <property type="match status" value="1"/>
</dbReference>
<feature type="signal peptide" evidence="4">
    <location>
        <begin position="1"/>
        <end position="26"/>
    </location>
</feature>
<organism evidence="6 7">
    <name type="scientific">Desulfonema limicola</name>
    <dbReference type="NCBI Taxonomy" id="45656"/>
    <lineage>
        <taxon>Bacteria</taxon>
        <taxon>Pseudomonadati</taxon>
        <taxon>Thermodesulfobacteriota</taxon>
        <taxon>Desulfobacteria</taxon>
        <taxon>Desulfobacterales</taxon>
        <taxon>Desulfococcaceae</taxon>
        <taxon>Desulfonema</taxon>
    </lineage>
</organism>
<proteinExistence type="predicted"/>
<dbReference type="InterPro" id="IPR009158">
    <property type="entry name" value="G3P_DH_GlpB_su"/>
</dbReference>
<dbReference type="RefSeq" id="WP_207687023.1">
    <property type="nucleotide sequence ID" value="NZ_CP061799.1"/>
</dbReference>
<dbReference type="InterPro" id="IPR003953">
    <property type="entry name" value="FAD-dep_OxRdtase_2_FAD-bd"/>
</dbReference>
<evidence type="ECO:0000256" key="2">
    <source>
        <dbReference type="ARBA" id="ARBA00022643"/>
    </source>
</evidence>
<dbReference type="GO" id="GO:0009331">
    <property type="term" value="C:glycerol-3-phosphate dehydrogenase (FAD) complex"/>
    <property type="evidence" value="ECO:0007669"/>
    <property type="project" value="InterPro"/>
</dbReference>
<sequence length="425" mass="47311">MKKTIINCDLLIIGTGMAGMAASVFAANRGLSAVNAGQSGEINFASGFLDLMGVFPVQDKKQWENPWEAVDALVKEMPEHPYAKISGKEISLAFDEFTDFLYQSGVPYAGYPDKNIQMLTPVGTFKPTFRVPNSMFKGIQAYKEKNQCLIADFRGMKGFSGRQLVEVLGDKWPGLRNIRIDLPGLKGEAYPKHLARSMENMETRQSLIKLLKPHIKEEKSVGFPAIMGLCKTLEVISHLEQELGVEVFEIAVMPPSVAGSRIWTAYQTGILKKGVNVLFQKQVLSFEQSETGELIFDIGQREKELRVQAKGAVLASGRFFGKGLYADRKMIRESIFNLPVFQPESRCRWHENNFLSPKGHKLNQAGIETDEFFRPLDSSGRPAYKNLFAAGSILAHQDWTRMKCGSGLAIASAFKAVNSFIQELP</sequence>
<evidence type="ECO:0000256" key="4">
    <source>
        <dbReference type="SAM" id="SignalP"/>
    </source>
</evidence>
<keyword evidence="2" id="KW-0288">FMN</keyword>
<dbReference type="KEGG" id="dli:dnl_32500"/>
<dbReference type="NCBIfam" id="NF003725">
    <property type="entry name" value="PRK05329.2-4"/>
    <property type="match status" value="1"/>
</dbReference>
<accession>A0A975B8Z4</accession>
<dbReference type="EMBL" id="CP061799">
    <property type="protein sequence ID" value="QTA80933.1"/>
    <property type="molecule type" value="Genomic_DNA"/>
</dbReference>
<dbReference type="NCBIfam" id="TIGR03378">
    <property type="entry name" value="glycerol3P_GlpB"/>
    <property type="match status" value="1"/>
</dbReference>
<reference evidence="6" key="1">
    <citation type="journal article" date="2021" name="Microb. Physiol.">
        <title>Proteogenomic Insights into the Physiology of Marine, Sulfate-Reducing, Filamentous Desulfonema limicola and Desulfonema magnum.</title>
        <authorList>
            <person name="Schnaars V."/>
            <person name="Wohlbrand L."/>
            <person name="Scheve S."/>
            <person name="Hinrichs C."/>
            <person name="Reinhardt R."/>
            <person name="Rabus R."/>
        </authorList>
    </citation>
    <scope>NUCLEOTIDE SEQUENCE</scope>
    <source>
        <strain evidence="6">5ac10</strain>
    </source>
</reference>
<keyword evidence="1" id="KW-0285">Flavoprotein</keyword>
<dbReference type="SUPFAM" id="SSF51905">
    <property type="entry name" value="FAD/NAD(P)-binding domain"/>
    <property type="match status" value="1"/>
</dbReference>
<gene>
    <name evidence="6" type="primary">glpB</name>
    <name evidence="6" type="ORF">dnl_32500</name>
</gene>
<evidence type="ECO:0000313" key="6">
    <source>
        <dbReference type="EMBL" id="QTA80933.1"/>
    </source>
</evidence>
<evidence type="ECO:0000313" key="7">
    <source>
        <dbReference type="Proteomes" id="UP000663720"/>
    </source>
</evidence>
<keyword evidence="3" id="KW-0560">Oxidoreductase</keyword>
<evidence type="ECO:0000259" key="5">
    <source>
        <dbReference type="Pfam" id="PF00890"/>
    </source>
</evidence>
<protein>
    <submittedName>
        <fullName evidence="6">Anaerobic glycerol-3-phosphate dehydrogenase, subunit B</fullName>
    </submittedName>
</protein>
<evidence type="ECO:0000256" key="1">
    <source>
        <dbReference type="ARBA" id="ARBA00022630"/>
    </source>
</evidence>
<keyword evidence="4" id="KW-0732">Signal</keyword>
<dbReference type="Proteomes" id="UP000663720">
    <property type="component" value="Chromosome"/>
</dbReference>
<dbReference type="AlphaFoldDB" id="A0A975B8Z4"/>
<dbReference type="InterPro" id="IPR036188">
    <property type="entry name" value="FAD/NAD-bd_sf"/>
</dbReference>
<dbReference type="GO" id="GO:0004368">
    <property type="term" value="F:glycerol-3-phosphate dehydrogenase (quinone) activity"/>
    <property type="evidence" value="ECO:0007669"/>
    <property type="project" value="InterPro"/>
</dbReference>
<keyword evidence="7" id="KW-1185">Reference proteome</keyword>
<evidence type="ECO:0000256" key="3">
    <source>
        <dbReference type="ARBA" id="ARBA00023002"/>
    </source>
</evidence>
<dbReference type="PIRSF" id="PIRSF000141">
    <property type="entry name" value="Anaerobic_G3P_dh"/>
    <property type="match status" value="1"/>
</dbReference>
<name>A0A975B8Z4_9BACT</name>
<feature type="domain" description="FAD-dependent oxidoreductase 2 FAD-binding" evidence="5">
    <location>
        <begin position="9"/>
        <end position="408"/>
    </location>
</feature>